<keyword evidence="2" id="KW-1185">Reference proteome</keyword>
<dbReference type="EMBL" id="JAAGAX010000017">
    <property type="protein sequence ID" value="KAF2285744.1"/>
    <property type="molecule type" value="Genomic_DNA"/>
</dbReference>
<organism evidence="1 2">
    <name type="scientific">Hevea brasiliensis</name>
    <name type="common">Para rubber tree</name>
    <name type="synonym">Siphonia brasiliensis</name>
    <dbReference type="NCBI Taxonomy" id="3981"/>
    <lineage>
        <taxon>Eukaryota</taxon>
        <taxon>Viridiplantae</taxon>
        <taxon>Streptophyta</taxon>
        <taxon>Embryophyta</taxon>
        <taxon>Tracheophyta</taxon>
        <taxon>Spermatophyta</taxon>
        <taxon>Magnoliopsida</taxon>
        <taxon>eudicotyledons</taxon>
        <taxon>Gunneridae</taxon>
        <taxon>Pentapetalae</taxon>
        <taxon>rosids</taxon>
        <taxon>fabids</taxon>
        <taxon>Malpighiales</taxon>
        <taxon>Euphorbiaceae</taxon>
        <taxon>Crotonoideae</taxon>
        <taxon>Micrandreae</taxon>
        <taxon>Hevea</taxon>
    </lineage>
</organism>
<protein>
    <submittedName>
        <fullName evidence="1">Uncharacterized protein</fullName>
    </submittedName>
</protein>
<sequence>MRWHGLKDRERLPYGNGLLEMCVEVSIYRAPIRLKRELRPWVVLYRRRRRKNVAVVEIGRIHRSNGRDSKISMYDADVKYTNDPPLILNRE</sequence>
<comment type="caution">
    <text evidence="1">The sequence shown here is derived from an EMBL/GenBank/DDBJ whole genome shotgun (WGS) entry which is preliminary data.</text>
</comment>
<dbReference type="AlphaFoldDB" id="A0A6A6KBG9"/>
<gene>
    <name evidence="1" type="ORF">GH714_007571</name>
</gene>
<reference evidence="1 2" key="1">
    <citation type="journal article" date="2020" name="Mol. Plant">
        <title>The Chromosome-Based Rubber Tree Genome Provides New Insights into Spurge Genome Evolution and Rubber Biosynthesis.</title>
        <authorList>
            <person name="Liu J."/>
            <person name="Shi C."/>
            <person name="Shi C.C."/>
            <person name="Li W."/>
            <person name="Zhang Q.J."/>
            <person name="Zhang Y."/>
            <person name="Li K."/>
            <person name="Lu H.F."/>
            <person name="Shi C."/>
            <person name="Zhu S.T."/>
            <person name="Xiao Z.Y."/>
            <person name="Nan H."/>
            <person name="Yue Y."/>
            <person name="Zhu X.G."/>
            <person name="Wu Y."/>
            <person name="Hong X.N."/>
            <person name="Fan G.Y."/>
            <person name="Tong Y."/>
            <person name="Zhang D."/>
            <person name="Mao C.L."/>
            <person name="Liu Y.L."/>
            <person name="Hao S.J."/>
            <person name="Liu W.Q."/>
            <person name="Lv M.Q."/>
            <person name="Zhang H.B."/>
            <person name="Liu Y."/>
            <person name="Hu-Tang G.R."/>
            <person name="Wang J.P."/>
            <person name="Wang J.H."/>
            <person name="Sun Y.H."/>
            <person name="Ni S.B."/>
            <person name="Chen W.B."/>
            <person name="Zhang X.C."/>
            <person name="Jiao Y.N."/>
            <person name="Eichler E.E."/>
            <person name="Li G.H."/>
            <person name="Liu X."/>
            <person name="Gao L.Z."/>
        </authorList>
    </citation>
    <scope>NUCLEOTIDE SEQUENCE [LARGE SCALE GENOMIC DNA]</scope>
    <source>
        <strain evidence="2">cv. GT1</strain>
        <tissue evidence="1">Leaf</tissue>
    </source>
</reference>
<evidence type="ECO:0000313" key="2">
    <source>
        <dbReference type="Proteomes" id="UP000467840"/>
    </source>
</evidence>
<proteinExistence type="predicted"/>
<accession>A0A6A6KBG9</accession>
<evidence type="ECO:0000313" key="1">
    <source>
        <dbReference type="EMBL" id="KAF2285744.1"/>
    </source>
</evidence>
<dbReference type="Proteomes" id="UP000467840">
    <property type="component" value="Chromosome 3"/>
</dbReference>
<name>A0A6A6KBG9_HEVBR</name>